<evidence type="ECO:0000256" key="5">
    <source>
        <dbReference type="ARBA" id="ARBA00022927"/>
    </source>
</evidence>
<dbReference type="GO" id="GO:0017119">
    <property type="term" value="C:Golgi transport complex"/>
    <property type="evidence" value="ECO:0007669"/>
    <property type="project" value="UniProtKB-UniRule"/>
</dbReference>
<dbReference type="PANTHER" id="PTHR21506:SF0">
    <property type="entry name" value="CONSERVED OLIGOMERIC GOLGI COMPLEX SUBUNIT 6"/>
    <property type="match status" value="1"/>
</dbReference>
<protein>
    <recommendedName>
        <fullName evidence="3 10">Conserved oligomeric Golgi complex subunit 6</fullName>
        <shortName evidence="10">COG complex subunit 6</shortName>
    </recommendedName>
    <alternativeName>
        <fullName evidence="8 10">Component of oligomeric Golgi complex 6</fullName>
    </alternativeName>
</protein>
<dbReference type="InterPro" id="IPR048369">
    <property type="entry name" value="COG6_C"/>
</dbReference>
<evidence type="ECO:0000256" key="8">
    <source>
        <dbReference type="ARBA" id="ARBA00031348"/>
    </source>
</evidence>
<dbReference type="InterPro" id="IPR010490">
    <property type="entry name" value="COG6"/>
</dbReference>
<evidence type="ECO:0000256" key="6">
    <source>
        <dbReference type="ARBA" id="ARBA00023034"/>
    </source>
</evidence>
<dbReference type="GO" id="GO:0006891">
    <property type="term" value="P:intra-Golgi vesicle-mediated transport"/>
    <property type="evidence" value="ECO:0007669"/>
    <property type="project" value="UniProtKB-UniRule"/>
</dbReference>
<comment type="function">
    <text evidence="9">Acts as a component of the peripheral membrane COG complex that is involved in intra-Golgi protein trafficking. COG is located at the cis-Golgi, and regulates tethering of retrograde intra-Golgi vesicles and possibly a number of other membrane trafficking events.</text>
</comment>
<evidence type="ECO:0000256" key="3">
    <source>
        <dbReference type="ARBA" id="ARBA00020973"/>
    </source>
</evidence>
<evidence type="ECO:0000256" key="9">
    <source>
        <dbReference type="ARBA" id="ARBA00043873"/>
    </source>
</evidence>
<dbReference type="GO" id="GO:0000139">
    <property type="term" value="C:Golgi membrane"/>
    <property type="evidence" value="ECO:0007669"/>
    <property type="project" value="UniProtKB-SubCell"/>
</dbReference>
<sequence>MDPIKSSTPSQQRLTSALSASYIDSDIRNALAVLDTRFVENTAESRRQLRVDVQANVIRSNAQIIRDFSQVAEQLTRIGTALDNMSNVVSAMRIGTSTASAEAAPILEESTQLLTQKKVIEDKQMLLSAFTDHFTVSDEDIAILTSSVEPVDDRFFNILQNVKRIHNDCQVLLASGNERVGTEIMDEMVKHLHAAFQKLFRWVQRELKTLSMESPQVNSGVRRALKVLAERPTLFQNCLDFFAEARQKILLDSFYTAMTGSAHGSTVNMDYTTKPIEVYAHDPLRYIGDMFAWLHSTAVSEQEALEVLFISQDGDERKSSIADGVQDALQNEPWAGDPAEEAIHWDPRRGLMQLVDKNLSTVAKPFKARIEQAIATQESSTLTYKLTNLINFYRLTFLRLLSSLDSDSTLLITISSLEEASLRQFYSILQDHVRSVMSDLPSAPANLSPPLFLLDSLKDLTLLMKSYETSLSPLEEDFTKILENALDPYLEGCFQLSRELESANKHIFSLNCILAVRSTLEPFTFTTTKQKKLQDQVDDLISILVEYQTGIYIHKSGLHPLMEQLKQWEEKPKIQAPFTPEQLQDASFRLDGFLSEVMDAQTSIGRLASPAFQTEVLKRAAGEFIEAFRRVEEAVMESMLDEYGEEGVRMVWPRTVEEVQVLLS</sequence>
<dbReference type="OrthoDB" id="272987at2759"/>
<evidence type="ECO:0000313" key="14">
    <source>
        <dbReference type="Proteomes" id="UP000018144"/>
    </source>
</evidence>
<dbReference type="EMBL" id="HF936139">
    <property type="protein sequence ID" value="CCX33584.1"/>
    <property type="molecule type" value="Genomic_DNA"/>
</dbReference>
<keyword evidence="6 10" id="KW-0333">Golgi apparatus</keyword>
<evidence type="ECO:0000256" key="1">
    <source>
        <dbReference type="ARBA" id="ARBA00004395"/>
    </source>
</evidence>
<keyword evidence="7 10" id="KW-0472">Membrane</keyword>
<reference evidence="13 14" key="1">
    <citation type="journal article" date="2013" name="PLoS Genet.">
        <title>The genome and development-dependent transcriptomes of Pyronema confluens: a window into fungal evolution.</title>
        <authorList>
            <person name="Traeger S."/>
            <person name="Altegoer F."/>
            <person name="Freitag M."/>
            <person name="Gabaldon T."/>
            <person name="Kempken F."/>
            <person name="Kumar A."/>
            <person name="Marcet-Houben M."/>
            <person name="Poggeler S."/>
            <person name="Stajich J.E."/>
            <person name="Nowrousian M."/>
        </authorList>
    </citation>
    <scope>NUCLEOTIDE SEQUENCE [LARGE SCALE GENOMIC DNA]</scope>
    <source>
        <strain evidence="14">CBS 100304</strain>
        <tissue evidence="13">Vegetative mycelium</tissue>
    </source>
</reference>
<feature type="domain" description="Conserved Oligomeric Golgi complex subunit 6 C-terminal" evidence="12">
    <location>
        <begin position="179"/>
        <end position="663"/>
    </location>
</feature>
<dbReference type="eggNOG" id="KOG3758">
    <property type="taxonomic scope" value="Eukaryota"/>
</dbReference>
<comment type="subunit">
    <text evidence="10">Component of the conserved oligomeric Golgi complex.</text>
</comment>
<keyword evidence="4 10" id="KW-0813">Transport</keyword>
<comment type="similarity">
    <text evidence="2 10">Belongs to the COG6 family.</text>
</comment>
<evidence type="ECO:0000256" key="4">
    <source>
        <dbReference type="ARBA" id="ARBA00022448"/>
    </source>
</evidence>
<dbReference type="OMA" id="HSCLDFF"/>
<name>U4LN57_PYROM</name>
<dbReference type="PANTHER" id="PTHR21506">
    <property type="entry name" value="COMPONENT OF OLIGOMERIC GOLGI COMPLEX 6"/>
    <property type="match status" value="1"/>
</dbReference>
<evidence type="ECO:0000256" key="7">
    <source>
        <dbReference type="ARBA" id="ARBA00023136"/>
    </source>
</evidence>
<evidence type="ECO:0000259" key="11">
    <source>
        <dbReference type="Pfam" id="PF06419"/>
    </source>
</evidence>
<evidence type="ECO:0000313" key="13">
    <source>
        <dbReference type="EMBL" id="CCX33584.1"/>
    </source>
</evidence>
<keyword evidence="14" id="KW-1185">Reference proteome</keyword>
<dbReference type="Pfam" id="PF20653">
    <property type="entry name" value="COG6_C"/>
    <property type="match status" value="1"/>
</dbReference>
<dbReference type="AlphaFoldDB" id="U4LN57"/>
<accession>U4LN57</accession>
<dbReference type="SMART" id="SM01087">
    <property type="entry name" value="COG6"/>
    <property type="match status" value="1"/>
</dbReference>
<evidence type="ECO:0000256" key="10">
    <source>
        <dbReference type="RuleBase" id="RU365075"/>
    </source>
</evidence>
<dbReference type="STRING" id="1076935.U4LN57"/>
<comment type="function">
    <text evidence="10">Acts as component of the peripheral membrane COG complex that is involved in intra-Golgi protein trafficking. COG is located at the cis-Golgi, and regulates tethering of retrograde intra-Golgi vesicles and possibly a number of other membrane trafficking events.</text>
</comment>
<dbReference type="GO" id="GO:0015031">
    <property type="term" value="P:protein transport"/>
    <property type="evidence" value="ECO:0007669"/>
    <property type="project" value="UniProtKB-KW"/>
</dbReference>
<comment type="subcellular location">
    <subcellularLocation>
        <location evidence="1 10">Golgi apparatus membrane</location>
        <topology evidence="1 10">Peripheral membrane protein</topology>
    </subcellularLocation>
</comment>
<keyword evidence="5 10" id="KW-0653">Protein transport</keyword>
<dbReference type="Proteomes" id="UP000018144">
    <property type="component" value="Unassembled WGS sequence"/>
</dbReference>
<proteinExistence type="inferred from homology"/>
<evidence type="ECO:0000256" key="2">
    <source>
        <dbReference type="ARBA" id="ARBA00011023"/>
    </source>
</evidence>
<gene>
    <name evidence="13" type="ORF">PCON_01455</name>
</gene>
<feature type="domain" description="Conserved oligomeric complex COG6 N-terminal" evidence="11">
    <location>
        <begin position="34"/>
        <end position="147"/>
    </location>
</feature>
<organism evidence="13 14">
    <name type="scientific">Pyronema omphalodes (strain CBS 100304)</name>
    <name type="common">Pyronema confluens</name>
    <dbReference type="NCBI Taxonomy" id="1076935"/>
    <lineage>
        <taxon>Eukaryota</taxon>
        <taxon>Fungi</taxon>
        <taxon>Dikarya</taxon>
        <taxon>Ascomycota</taxon>
        <taxon>Pezizomycotina</taxon>
        <taxon>Pezizomycetes</taxon>
        <taxon>Pezizales</taxon>
        <taxon>Pyronemataceae</taxon>
        <taxon>Pyronema</taxon>
    </lineage>
</organism>
<evidence type="ECO:0000259" key="12">
    <source>
        <dbReference type="Pfam" id="PF20653"/>
    </source>
</evidence>
<dbReference type="InterPro" id="IPR048368">
    <property type="entry name" value="COG6_N"/>
</dbReference>
<dbReference type="Pfam" id="PF06419">
    <property type="entry name" value="COG6_N"/>
    <property type="match status" value="1"/>
</dbReference>